<dbReference type="SUPFAM" id="SSF50998">
    <property type="entry name" value="Quinoprotein alcohol dehydrogenase-like"/>
    <property type="match status" value="1"/>
</dbReference>
<dbReference type="SUPFAM" id="SSF52540">
    <property type="entry name" value="P-loop containing nucleoside triphosphate hydrolases"/>
    <property type="match status" value="1"/>
</dbReference>
<dbReference type="Pfam" id="PF00931">
    <property type="entry name" value="NB-ARC"/>
    <property type="match status" value="1"/>
</dbReference>
<dbReference type="CDD" id="cd00200">
    <property type="entry name" value="WD40"/>
    <property type="match status" value="1"/>
</dbReference>
<evidence type="ECO:0000256" key="1">
    <source>
        <dbReference type="PROSITE-ProRule" id="PRU00221"/>
    </source>
</evidence>
<dbReference type="PANTHER" id="PTHR19879:SF9">
    <property type="entry name" value="TRANSCRIPTION INITIATION FACTOR TFIID SUBUNIT 5"/>
    <property type="match status" value="1"/>
</dbReference>
<keyword evidence="5" id="KW-1185">Reference proteome</keyword>
<protein>
    <submittedName>
        <fullName evidence="4">NB-ARC domain-containing protein</fullName>
    </submittedName>
</protein>
<dbReference type="InterPro" id="IPR011047">
    <property type="entry name" value="Quinoprotein_ADH-like_sf"/>
</dbReference>
<dbReference type="PANTHER" id="PTHR19879">
    <property type="entry name" value="TRANSCRIPTION INITIATION FACTOR TFIID"/>
    <property type="match status" value="1"/>
</dbReference>
<name>A0ABY4NVA6_9PSEU</name>
<dbReference type="PRINTS" id="PR00364">
    <property type="entry name" value="DISEASERSIST"/>
</dbReference>
<dbReference type="EMBL" id="CP091196">
    <property type="protein sequence ID" value="UQS24004.1"/>
    <property type="molecule type" value="Genomic_DNA"/>
</dbReference>
<accession>A0ABY4NVA6</accession>
<keyword evidence="2" id="KW-1133">Transmembrane helix</keyword>
<dbReference type="RefSeq" id="WP_249465357.1">
    <property type="nucleotide sequence ID" value="NZ_CP091196.1"/>
</dbReference>
<reference evidence="4" key="1">
    <citation type="submission" date="2022-01" db="EMBL/GenBank/DDBJ databases">
        <title>PSI-footprinting approach for the identification of protein synthesis inhibitor producers.</title>
        <authorList>
            <person name="Handel F."/>
            <person name="Kulik A."/>
            <person name="Wex K.W."/>
            <person name="Berscheid A."/>
            <person name="Saur J.S."/>
            <person name="Winkler A."/>
            <person name="Wibberg D."/>
            <person name="Kalinowski J."/>
            <person name="Broetz-Oesterhelt H."/>
            <person name="Mast Y."/>
        </authorList>
    </citation>
    <scope>NUCLEOTIDE SEQUENCE</scope>
    <source>
        <strain evidence="4">KNN 49.3e</strain>
    </source>
</reference>
<dbReference type="InterPro" id="IPR001680">
    <property type="entry name" value="WD40_rpt"/>
</dbReference>
<feature type="repeat" description="WD" evidence="1">
    <location>
        <begin position="808"/>
        <end position="840"/>
    </location>
</feature>
<dbReference type="Pfam" id="PF00400">
    <property type="entry name" value="WD40"/>
    <property type="match status" value="3"/>
</dbReference>
<organism evidence="4 5">
    <name type="scientific">Amycolatopsis thermalba</name>
    <dbReference type="NCBI Taxonomy" id="944492"/>
    <lineage>
        <taxon>Bacteria</taxon>
        <taxon>Bacillati</taxon>
        <taxon>Actinomycetota</taxon>
        <taxon>Actinomycetes</taxon>
        <taxon>Pseudonocardiales</taxon>
        <taxon>Pseudonocardiaceae</taxon>
        <taxon>Amycolatopsis</taxon>
    </lineage>
</organism>
<evidence type="ECO:0000313" key="5">
    <source>
        <dbReference type="Proteomes" id="UP000830158"/>
    </source>
</evidence>
<dbReference type="InterPro" id="IPR027417">
    <property type="entry name" value="P-loop_NTPase"/>
</dbReference>
<keyword evidence="2" id="KW-0472">Membrane</keyword>
<evidence type="ECO:0000259" key="3">
    <source>
        <dbReference type="Pfam" id="PF00931"/>
    </source>
</evidence>
<feature type="repeat" description="WD" evidence="1">
    <location>
        <begin position="766"/>
        <end position="807"/>
    </location>
</feature>
<dbReference type="Gene3D" id="2.130.10.10">
    <property type="entry name" value="YVTN repeat-like/Quinoprotein amine dehydrogenase"/>
    <property type="match status" value="4"/>
</dbReference>
<dbReference type="SUPFAM" id="SSF69322">
    <property type="entry name" value="Tricorn protease domain 2"/>
    <property type="match status" value="1"/>
</dbReference>
<proteinExistence type="predicted"/>
<dbReference type="Gene3D" id="1.25.40.370">
    <property type="match status" value="1"/>
</dbReference>
<evidence type="ECO:0000256" key="2">
    <source>
        <dbReference type="SAM" id="Phobius"/>
    </source>
</evidence>
<dbReference type="SMART" id="SM00320">
    <property type="entry name" value="WD40"/>
    <property type="match status" value="8"/>
</dbReference>
<dbReference type="Proteomes" id="UP000830158">
    <property type="component" value="Chromosome"/>
</dbReference>
<feature type="domain" description="NB-ARC" evidence="3">
    <location>
        <begin position="97"/>
        <end position="241"/>
    </location>
</feature>
<dbReference type="Gene3D" id="3.40.50.300">
    <property type="entry name" value="P-loop containing nucleotide triphosphate hydrolases"/>
    <property type="match status" value="1"/>
</dbReference>
<dbReference type="PROSITE" id="PS50082">
    <property type="entry name" value="WD_REPEATS_2"/>
    <property type="match status" value="2"/>
</dbReference>
<evidence type="ECO:0000313" key="4">
    <source>
        <dbReference type="EMBL" id="UQS24004.1"/>
    </source>
</evidence>
<dbReference type="InterPro" id="IPR015943">
    <property type="entry name" value="WD40/YVTN_repeat-like_dom_sf"/>
</dbReference>
<feature type="transmembrane region" description="Helical" evidence="2">
    <location>
        <begin position="32"/>
        <end position="50"/>
    </location>
</feature>
<keyword evidence="2" id="KW-0812">Transmembrane</keyword>
<keyword evidence="1" id="KW-0853">WD repeat</keyword>
<dbReference type="PROSITE" id="PS50294">
    <property type="entry name" value="WD_REPEATS_REGION"/>
    <property type="match status" value="2"/>
</dbReference>
<sequence length="1172" mass="125348">MRSRRTQVAAAMSVTALNVAVAITVNVLTSGWSWLVFVLLAVLSAGWIAIEAWRAVPRRRKDGSPGAPVPPGPGIFVARPELAGPIVRALLTSRSRKVGITTGLAGAGGFGKTTLAAAVCARPDVRAAFDWIDWVTVGQEVRGAALADAINDISERLDGQRPGLTSPEQAGIRLGELLREKGRALLVVDDVWTAGQLRPFLNAARGCTLLVTTRIPDLLPGDAETVEVDQMSRQQARLLLSSGVGGLPEAIADQLLDITGRWPLALGLANGALRRAVRDGADVTATAERLLARLRDRGPAALDVTDAARRDRAVAATLESSLGVLGDQRERVVELAIFPEDTEIPVDLLVRYWQQTAGLPPAECDRLYHELAELSLIIPGGTGLRMHDVIRTYLRHECGPDRLGKLHTALLDAAAALARDGADPVPWWNLPAGAEYLWRSLAYHLDGAGRSAELTALVTTPRWVIRKLVAFGPVAVAEDLAFADTPPARTLRRFLDQQAHLLIPGQPEHAVVNALAHRLPPVAELRELRMATLAEVEGRPRLVPQGDLPDLPHPALIRVLTGHDGWVRECAFTGDGGALVSAAGDGFRVWNPETGELIRLIEDRELGFRSAFALSPDGGLLAGAGAEPEILVWDTRTWEVRARLPARGGEITALCFSGEGTNIVHQTGDRTVHVTEIATGRHLRLVRAEEVLDDAVGLPGGDLLVRYGATLEIWPATQDGRTRLQPTDPLSPRGLAVSGDGRWAAVTGDDGVLLYDLRNPVAPPRLLGHARELRAAVFSPDGGTLATGSVSGRIVLWDLASARPRGAIQAHASEINDLSFAPDSSALASAGDDGTVRLWDPAGTPAGPGDGTATVADRCAFAADGSWLAVASGNTLTIRDPESGEVVDELTESSVFGLAAVGSDRLAVERVDSILVRDAGNWRSCRALRPPSDGYLSEVTTGGALVAATDGDGQILVWDTRTWAPPVVLTAREASVHLGAPRASPARRAVNRLDQRLRRRYRRRIHPFRRVIGRLATPAPLVRLVIAPDSAWIAVAVGAAVHVVDARTWQSTATLSFDEEPEGMRVPSHGDWLVVAAGDRISYWSTRSWTKESELVAPDIVGAAGGDWSPDGSLLATVSPDDQALVRIQHSRDGTCRTELRLDGEAATCKWLSADRLAIVGGRGIYTFDYLR</sequence>
<dbReference type="InterPro" id="IPR002182">
    <property type="entry name" value="NB-ARC"/>
</dbReference>
<dbReference type="InterPro" id="IPR036388">
    <property type="entry name" value="WH-like_DNA-bd_sf"/>
</dbReference>
<gene>
    <name evidence="4" type="ORF">L1857_14775</name>
</gene>
<dbReference type="Gene3D" id="1.10.10.10">
    <property type="entry name" value="Winged helix-like DNA-binding domain superfamily/Winged helix DNA-binding domain"/>
    <property type="match status" value="1"/>
</dbReference>